<proteinExistence type="inferred from homology"/>
<keyword evidence="6 10" id="KW-0547">Nucleotide-binding</keyword>
<evidence type="ECO:0000256" key="1">
    <source>
        <dbReference type="ARBA" id="ARBA00005006"/>
    </source>
</evidence>
<evidence type="ECO:0000256" key="2">
    <source>
        <dbReference type="ARBA" id="ARBA00008100"/>
    </source>
</evidence>
<keyword evidence="7 10" id="KW-0067">ATP-binding</keyword>
<dbReference type="AlphaFoldDB" id="A0AAD5Y1A3"/>
<evidence type="ECO:0000256" key="9">
    <source>
        <dbReference type="ARBA" id="ARBA00032122"/>
    </source>
</evidence>
<dbReference type="Gene3D" id="1.10.8.960">
    <property type="match status" value="1"/>
</dbReference>
<organism evidence="12 13">
    <name type="scientific">Clydaea vesicula</name>
    <dbReference type="NCBI Taxonomy" id="447962"/>
    <lineage>
        <taxon>Eukaryota</taxon>
        <taxon>Fungi</taxon>
        <taxon>Fungi incertae sedis</taxon>
        <taxon>Chytridiomycota</taxon>
        <taxon>Chytridiomycota incertae sedis</taxon>
        <taxon>Chytridiomycetes</taxon>
        <taxon>Lobulomycetales</taxon>
        <taxon>Lobulomycetaceae</taxon>
        <taxon>Clydaea</taxon>
    </lineage>
</organism>
<evidence type="ECO:0000256" key="7">
    <source>
        <dbReference type="ARBA" id="ARBA00022840"/>
    </source>
</evidence>
<evidence type="ECO:0000313" key="13">
    <source>
        <dbReference type="Proteomes" id="UP001211065"/>
    </source>
</evidence>
<comment type="similarity">
    <text evidence="2 10">Belongs to the glutamate--cysteine ligase type 3 family.</text>
</comment>
<comment type="catalytic activity">
    <reaction evidence="10">
        <text>L-cysteine + L-glutamate + ATP = gamma-L-glutamyl-L-cysteine + ADP + phosphate + H(+)</text>
        <dbReference type="Rhea" id="RHEA:13285"/>
        <dbReference type="ChEBI" id="CHEBI:15378"/>
        <dbReference type="ChEBI" id="CHEBI:29985"/>
        <dbReference type="ChEBI" id="CHEBI:30616"/>
        <dbReference type="ChEBI" id="CHEBI:35235"/>
        <dbReference type="ChEBI" id="CHEBI:43474"/>
        <dbReference type="ChEBI" id="CHEBI:58173"/>
        <dbReference type="ChEBI" id="CHEBI:456216"/>
        <dbReference type="EC" id="6.3.2.2"/>
    </reaction>
</comment>
<dbReference type="InterPro" id="IPR014746">
    <property type="entry name" value="Gln_synth/guanido_kin_cat_dom"/>
</dbReference>
<gene>
    <name evidence="12" type="ORF">HK099_001316</name>
</gene>
<dbReference type="SUPFAM" id="SSF55931">
    <property type="entry name" value="Glutamine synthetase/guanido kinase"/>
    <property type="match status" value="1"/>
</dbReference>
<dbReference type="GO" id="GO:0017109">
    <property type="term" value="C:glutamate-cysteine ligase complex"/>
    <property type="evidence" value="ECO:0007669"/>
    <property type="project" value="TreeGrafter"/>
</dbReference>
<dbReference type="Gene3D" id="3.30.590.50">
    <property type="match status" value="2"/>
</dbReference>
<dbReference type="EMBL" id="JADGJW010000136">
    <property type="protein sequence ID" value="KAJ3223275.1"/>
    <property type="molecule type" value="Genomic_DNA"/>
</dbReference>
<comment type="pathway">
    <text evidence="1 10">Sulfur metabolism; glutathione biosynthesis; glutathione from L-cysteine and L-glutamate: step 1/2.</text>
</comment>
<evidence type="ECO:0000256" key="10">
    <source>
        <dbReference type="RuleBase" id="RU367135"/>
    </source>
</evidence>
<dbReference type="PANTHER" id="PTHR11164">
    <property type="entry name" value="GLUTAMATE CYSTEINE LIGASE"/>
    <property type="match status" value="1"/>
</dbReference>
<evidence type="ECO:0000256" key="8">
    <source>
        <dbReference type="ARBA" id="ARBA00030585"/>
    </source>
</evidence>
<reference evidence="12" key="1">
    <citation type="submission" date="2020-05" db="EMBL/GenBank/DDBJ databases">
        <title>Phylogenomic resolution of chytrid fungi.</title>
        <authorList>
            <person name="Stajich J.E."/>
            <person name="Amses K."/>
            <person name="Simmons R."/>
            <person name="Seto K."/>
            <person name="Myers J."/>
            <person name="Bonds A."/>
            <person name="Quandt C.A."/>
            <person name="Barry K."/>
            <person name="Liu P."/>
            <person name="Grigoriev I."/>
            <person name="Longcore J.E."/>
            <person name="James T.Y."/>
        </authorList>
    </citation>
    <scope>NUCLEOTIDE SEQUENCE</scope>
    <source>
        <strain evidence="12">JEL0476</strain>
    </source>
</reference>
<name>A0AAD5Y1A3_9FUNG</name>
<dbReference type="Pfam" id="PF03074">
    <property type="entry name" value="GCS"/>
    <property type="match status" value="1"/>
</dbReference>
<protein>
    <recommendedName>
        <fullName evidence="3 10">Glutamate--cysteine ligase</fullName>
        <ecNumber evidence="3 10">6.3.2.2</ecNumber>
    </recommendedName>
    <alternativeName>
        <fullName evidence="9 10">Gamma-ECS</fullName>
    </alternativeName>
    <alternativeName>
        <fullName evidence="8 10">Gamma-glutamylcysteine synthetase</fullName>
    </alternativeName>
</protein>
<dbReference type="InterPro" id="IPR004308">
    <property type="entry name" value="GCS"/>
</dbReference>
<dbReference type="EC" id="6.3.2.2" evidence="3 10"/>
<evidence type="ECO:0000313" key="12">
    <source>
        <dbReference type="EMBL" id="KAJ3223275.1"/>
    </source>
</evidence>
<evidence type="ECO:0000256" key="3">
    <source>
        <dbReference type="ARBA" id="ARBA00012220"/>
    </source>
</evidence>
<evidence type="ECO:0000256" key="6">
    <source>
        <dbReference type="ARBA" id="ARBA00022741"/>
    </source>
</evidence>
<sequence length="719" mass="80824">MGLLSLGTPLPWEEAKKYSSHVRNHGIIQFVNIWNRVKSRRRDHLLWGDEVEYMVVDFDHEKKKVKLALTAYDALQKMEKLQKELKENGKPSPSTWHPEYGRYMLEGTPGSPYGSTLKNLLDVEQNMIERRELAKKFLGEDQEIMTITNFPLLGVEDFVSKSDDINTLPTIGEDGISRSLFIPDCCINPHARFATLTKNIRTRRGAKIFINVPIFKDKNTPSPFKEALPLSIINATDEDFESIRKASNSDGRPILPLNRKDNLTLPDVIPDAQPDSIYLDAMCFGMGCSCLQVTFQACSVEEARRLYDQLAVLTPIMLALTAAAPIYRGYLSDVDCRWNIIAASVDDRTQEERGVKNLENCRFRIKKSRYDSINSYLSPGPSYSGGCGPEINRSSSSVHGDFFKHKYDDLNPAFDDKIYRDLLDAGVDNLLAKHYAHLFIRDPLVVFKELLDQDDNASSDHFENIQSTNWQTMRFKPPSPTTPNIGWRVEFRSMEIQLSDFENAAFSIFVVLLTRTILSFDLNFYAPLSKVDENLKKAQKRGNVNNPLSPTTAKSFCDPCDPDSDVRRGQGILNSAFGAAAKVSSSKSSVVRSKENLTNGVMGNTSSDSQSSAPEESSTEDDDAVELMSIDEIINGKEGSFVGLIPLILSYLNSMPLEHNIVSGLERYVDLVKGKANGSIPTTASWIRNFVLNHPDYKQDSVVGQKIAYDLMMESRKRK</sequence>
<evidence type="ECO:0000256" key="5">
    <source>
        <dbReference type="ARBA" id="ARBA00022684"/>
    </source>
</evidence>
<feature type="compositionally biased region" description="Polar residues" evidence="11">
    <location>
        <begin position="596"/>
        <end position="605"/>
    </location>
</feature>
<comment type="caution">
    <text evidence="12">The sequence shown here is derived from an EMBL/GenBank/DDBJ whole genome shotgun (WGS) entry which is preliminary data.</text>
</comment>
<evidence type="ECO:0000256" key="11">
    <source>
        <dbReference type="SAM" id="MobiDB-lite"/>
    </source>
</evidence>
<evidence type="ECO:0000256" key="4">
    <source>
        <dbReference type="ARBA" id="ARBA00022598"/>
    </source>
</evidence>
<feature type="region of interest" description="Disordered" evidence="11">
    <location>
        <begin position="591"/>
        <end position="623"/>
    </location>
</feature>
<dbReference type="GO" id="GO:0005524">
    <property type="term" value="F:ATP binding"/>
    <property type="evidence" value="ECO:0007669"/>
    <property type="project" value="UniProtKB-UniRule"/>
</dbReference>
<keyword evidence="4 10" id="KW-0436">Ligase</keyword>
<keyword evidence="13" id="KW-1185">Reference proteome</keyword>
<dbReference type="GO" id="GO:0004357">
    <property type="term" value="F:glutamate-cysteine ligase activity"/>
    <property type="evidence" value="ECO:0007669"/>
    <property type="project" value="UniProtKB-UniRule"/>
</dbReference>
<keyword evidence="5 10" id="KW-0317">Glutathione biosynthesis</keyword>
<dbReference type="Proteomes" id="UP001211065">
    <property type="component" value="Unassembled WGS sequence"/>
</dbReference>
<dbReference type="PANTHER" id="PTHR11164:SF0">
    <property type="entry name" value="GLUTAMATE--CYSTEINE LIGASE CATALYTIC SUBUNIT"/>
    <property type="match status" value="1"/>
</dbReference>
<feature type="compositionally biased region" description="Low complexity" evidence="11">
    <location>
        <begin position="606"/>
        <end position="616"/>
    </location>
</feature>
<accession>A0AAD5Y1A3</accession>
<dbReference type="FunFam" id="3.30.590.50:FF:000007">
    <property type="entry name" value="Glutamate--cysteine ligase"/>
    <property type="match status" value="1"/>
</dbReference>
<dbReference type="GO" id="GO:0006750">
    <property type="term" value="P:glutathione biosynthetic process"/>
    <property type="evidence" value="ECO:0007669"/>
    <property type="project" value="UniProtKB-UniRule"/>
</dbReference>